<feature type="transmembrane region" description="Helical" evidence="7">
    <location>
        <begin position="398"/>
        <end position="415"/>
    </location>
</feature>
<feature type="region of interest" description="Disordered" evidence="6">
    <location>
        <begin position="483"/>
        <end position="503"/>
    </location>
</feature>
<evidence type="ECO:0000313" key="9">
    <source>
        <dbReference type="EMBL" id="SFQ78396.1"/>
    </source>
</evidence>
<protein>
    <submittedName>
        <fullName evidence="9">Predicted arabinose efflux permease, MFS family</fullName>
    </submittedName>
</protein>
<feature type="transmembrane region" description="Helical" evidence="7">
    <location>
        <begin position="302"/>
        <end position="323"/>
    </location>
</feature>
<dbReference type="SUPFAM" id="SSF103473">
    <property type="entry name" value="MFS general substrate transporter"/>
    <property type="match status" value="1"/>
</dbReference>
<name>A0A1I6BBT8_9BACI</name>
<dbReference type="Proteomes" id="UP000182762">
    <property type="component" value="Unassembled WGS sequence"/>
</dbReference>
<evidence type="ECO:0000256" key="1">
    <source>
        <dbReference type="ARBA" id="ARBA00004651"/>
    </source>
</evidence>
<sequence length="545" mass="59731">MKIERHWGISLLAILAVGPGLMLNSALTPLQGLLQKTLDSSSYPSIIPILTGTIAFALFVPLGPFLRHKWGDKTTYITSACISLLGVLLSLVSTKFIVFEAGRVLQGMGAGMALMMMLPILVLSFPISRRNLALLILIGGFYGSSMIGVCFGTLVSHTGHWKEIFYVAVACSILAILLGYTLLSNEGTRHVKEKAHFDWLGFVWAGIFALLTAFTVLSLQKWGGSSLYVWIGLGGSVLSFIFLFITEYSITKPLLSFRLILHKKPLLAILVVITGYIAMTLSLVSLQGILKTVNALPNKEMVIVYLCLLVGVAVAAILSCLLYDKLGPGILGMIGALLIIGVNLTWMYAGNHEPYAFFAISFFVLILGVGFTIASGLMGAALGGPLPDLVPRMATVQFLRMIAYAAIPVISSYILNRFSEHHLTNGSSQDVSEQSVEKSQLLAYHDLFFSSFSASLVLLCFSFLMALTGKGHKLAHKPHHQLNEEHKENSNEEVVQPPQPPPLYTKDVVIPDHDYRKALQKFKQLKPSQTNDDVFREALKKFKEK</sequence>
<feature type="transmembrane region" description="Helical" evidence="7">
    <location>
        <begin position="330"/>
        <end position="349"/>
    </location>
</feature>
<comment type="subcellular location">
    <subcellularLocation>
        <location evidence="1">Cell membrane</location>
        <topology evidence="1">Multi-pass membrane protein</topology>
    </subcellularLocation>
</comment>
<evidence type="ECO:0000256" key="7">
    <source>
        <dbReference type="SAM" id="Phobius"/>
    </source>
</evidence>
<evidence type="ECO:0000256" key="3">
    <source>
        <dbReference type="ARBA" id="ARBA00022692"/>
    </source>
</evidence>
<comment type="caution">
    <text evidence="9">The sequence shown here is derived from an EMBL/GenBank/DDBJ whole genome shotgun (WGS) entry which is preliminary data.</text>
</comment>
<keyword evidence="3 7" id="KW-0812">Transmembrane</keyword>
<dbReference type="EMBL" id="FOXX01000009">
    <property type="protein sequence ID" value="SFQ78396.1"/>
    <property type="molecule type" value="Genomic_DNA"/>
</dbReference>
<feature type="transmembrane region" description="Helical" evidence="7">
    <location>
        <begin position="266"/>
        <end position="290"/>
    </location>
</feature>
<evidence type="ECO:0000256" key="5">
    <source>
        <dbReference type="ARBA" id="ARBA00023136"/>
    </source>
</evidence>
<evidence type="ECO:0000259" key="8">
    <source>
        <dbReference type="PROSITE" id="PS50850"/>
    </source>
</evidence>
<feature type="transmembrane region" description="Helical" evidence="7">
    <location>
        <begin position="132"/>
        <end position="158"/>
    </location>
</feature>
<proteinExistence type="predicted"/>
<keyword evidence="10" id="KW-1185">Reference proteome</keyword>
<organism evidence="9 10">
    <name type="scientific">Priestia endophytica DSM 13796</name>
    <dbReference type="NCBI Taxonomy" id="1121089"/>
    <lineage>
        <taxon>Bacteria</taxon>
        <taxon>Bacillati</taxon>
        <taxon>Bacillota</taxon>
        <taxon>Bacilli</taxon>
        <taxon>Bacillales</taxon>
        <taxon>Bacillaceae</taxon>
        <taxon>Priestia</taxon>
    </lineage>
</organism>
<keyword evidence="2" id="KW-0813">Transport</keyword>
<accession>A0A1I6BBT8</accession>
<evidence type="ECO:0000256" key="6">
    <source>
        <dbReference type="SAM" id="MobiDB-lite"/>
    </source>
</evidence>
<dbReference type="InterPro" id="IPR011701">
    <property type="entry name" value="MFS"/>
</dbReference>
<reference evidence="9 10" key="1">
    <citation type="submission" date="2016-10" db="EMBL/GenBank/DDBJ databases">
        <authorList>
            <person name="Varghese N."/>
            <person name="Submissions S."/>
        </authorList>
    </citation>
    <scope>NUCLEOTIDE SEQUENCE [LARGE SCALE GENOMIC DNA]</scope>
    <source>
        <strain evidence="9 10">DSM 13796</strain>
    </source>
</reference>
<dbReference type="Pfam" id="PF07690">
    <property type="entry name" value="MFS_1"/>
    <property type="match status" value="1"/>
</dbReference>
<keyword evidence="5 7" id="KW-0472">Membrane</keyword>
<dbReference type="GeneID" id="93712031"/>
<feature type="domain" description="Major facilitator superfamily (MFS) profile" evidence="8">
    <location>
        <begin position="1"/>
        <end position="470"/>
    </location>
</feature>
<dbReference type="PROSITE" id="PS50850">
    <property type="entry name" value="MFS"/>
    <property type="match status" value="1"/>
</dbReference>
<feature type="transmembrane region" description="Helical" evidence="7">
    <location>
        <begin position="46"/>
        <end position="65"/>
    </location>
</feature>
<feature type="transmembrane region" description="Helical" evidence="7">
    <location>
        <begin position="355"/>
        <end position="377"/>
    </location>
</feature>
<dbReference type="Gene3D" id="1.20.1250.20">
    <property type="entry name" value="MFS general substrate transporter like domains"/>
    <property type="match status" value="1"/>
</dbReference>
<dbReference type="RefSeq" id="WP_061805776.1">
    <property type="nucleotide sequence ID" value="NZ_FOXX01000009.1"/>
</dbReference>
<gene>
    <name evidence="9" type="ORF">SAMN02745910_03428</name>
</gene>
<feature type="transmembrane region" description="Helical" evidence="7">
    <location>
        <begin position="227"/>
        <end position="245"/>
    </location>
</feature>
<evidence type="ECO:0000256" key="2">
    <source>
        <dbReference type="ARBA" id="ARBA00022448"/>
    </source>
</evidence>
<evidence type="ECO:0000256" key="4">
    <source>
        <dbReference type="ARBA" id="ARBA00022989"/>
    </source>
</evidence>
<feature type="transmembrane region" description="Helical" evidence="7">
    <location>
        <begin position="104"/>
        <end position="125"/>
    </location>
</feature>
<feature type="transmembrane region" description="Helical" evidence="7">
    <location>
        <begin position="77"/>
        <end position="98"/>
    </location>
</feature>
<feature type="transmembrane region" description="Helical" evidence="7">
    <location>
        <begin position="195"/>
        <end position="215"/>
    </location>
</feature>
<feature type="transmembrane region" description="Helical" evidence="7">
    <location>
        <begin position="7"/>
        <end position="26"/>
    </location>
</feature>
<feature type="transmembrane region" description="Helical" evidence="7">
    <location>
        <begin position="447"/>
        <end position="467"/>
    </location>
</feature>
<dbReference type="InterPro" id="IPR036259">
    <property type="entry name" value="MFS_trans_sf"/>
</dbReference>
<keyword evidence="4 7" id="KW-1133">Transmembrane helix</keyword>
<dbReference type="InterPro" id="IPR020846">
    <property type="entry name" value="MFS_dom"/>
</dbReference>
<dbReference type="PANTHER" id="PTHR23501:SF191">
    <property type="entry name" value="VACUOLAR BASIC AMINO ACID TRANSPORTER 4"/>
    <property type="match status" value="1"/>
</dbReference>
<feature type="transmembrane region" description="Helical" evidence="7">
    <location>
        <begin position="164"/>
        <end position="183"/>
    </location>
</feature>
<evidence type="ECO:0000313" key="10">
    <source>
        <dbReference type="Proteomes" id="UP000182762"/>
    </source>
</evidence>
<dbReference type="PANTHER" id="PTHR23501">
    <property type="entry name" value="MAJOR FACILITATOR SUPERFAMILY"/>
    <property type="match status" value="1"/>
</dbReference>